<dbReference type="Proteomes" id="UP000233553">
    <property type="component" value="Unassembled WGS sequence"/>
</dbReference>
<evidence type="ECO:0000313" key="1">
    <source>
        <dbReference type="EMBL" id="PKF31723.1"/>
    </source>
</evidence>
<proteinExistence type="predicted"/>
<name>A0A2N0WBA6_9GAMM</name>
<evidence type="ECO:0000313" key="2">
    <source>
        <dbReference type="Proteomes" id="UP000233553"/>
    </source>
</evidence>
<dbReference type="AlphaFoldDB" id="A0A2N0WBA6"/>
<gene>
    <name evidence="1" type="ORF">CW311_15850</name>
</gene>
<dbReference type="RefSeq" id="WP_101237148.1">
    <property type="nucleotide sequence ID" value="NZ_PISJ01000019.1"/>
</dbReference>
<protein>
    <submittedName>
        <fullName evidence="1">Uncharacterized protein</fullName>
    </submittedName>
</protein>
<comment type="caution">
    <text evidence="1">The sequence shown here is derived from an EMBL/GenBank/DDBJ whole genome shotgun (WGS) entry which is preliminary data.</text>
</comment>
<organism evidence="1 2">
    <name type="scientific">Acinetobacter proteolyticus</name>
    <dbReference type="NCBI Taxonomy" id="1776741"/>
    <lineage>
        <taxon>Bacteria</taxon>
        <taxon>Pseudomonadati</taxon>
        <taxon>Pseudomonadota</taxon>
        <taxon>Gammaproteobacteria</taxon>
        <taxon>Moraxellales</taxon>
        <taxon>Moraxellaceae</taxon>
        <taxon>Acinetobacter</taxon>
    </lineage>
</organism>
<accession>A0A2N0WBA6</accession>
<reference evidence="1 2" key="1">
    <citation type="submission" date="2017-12" db="EMBL/GenBank/DDBJ databases">
        <title>Draft Genome sequences of multiple microbial strains isolated from spacecraft associated surfaces.</title>
        <authorList>
            <person name="Seuylemezian A."/>
            <person name="Vaishampayan P."/>
            <person name="Venkateswaran K."/>
        </authorList>
    </citation>
    <scope>NUCLEOTIDE SEQUENCE [LARGE SCALE GENOMIC DNA]</scope>
    <source>
        <strain evidence="1 2">2P01AA</strain>
    </source>
</reference>
<dbReference type="EMBL" id="PISJ01000019">
    <property type="protein sequence ID" value="PKF31723.1"/>
    <property type="molecule type" value="Genomic_DNA"/>
</dbReference>
<sequence length="120" mass="14014">MNFFSISKNDLNDLSVHEGLFRRYYINSQRVEFVVSNILLPKSFLELDSDINEETLFKLVFLKYSYLKVEVFSKDKSEIELGHISGDILEYSGSFENNYINIVVCCESVVVEKFFEVTDK</sequence>